<keyword evidence="3" id="KW-1185">Reference proteome</keyword>
<proteinExistence type="predicted"/>
<feature type="domain" description="Dienelactone hydrolase" evidence="1">
    <location>
        <begin position="5"/>
        <end position="64"/>
    </location>
</feature>
<dbReference type="AlphaFoldDB" id="A0A6I6AC65"/>
<evidence type="ECO:0000313" key="3">
    <source>
        <dbReference type="Proteomes" id="UP000427281"/>
    </source>
</evidence>
<evidence type="ECO:0000259" key="1">
    <source>
        <dbReference type="Pfam" id="PF01738"/>
    </source>
</evidence>
<dbReference type="Pfam" id="PF01738">
    <property type="entry name" value="DLH"/>
    <property type="match status" value="1"/>
</dbReference>
<dbReference type="EMBL" id="CP043930">
    <property type="protein sequence ID" value="QGQ22661.1"/>
    <property type="molecule type" value="Genomic_DNA"/>
</dbReference>
<dbReference type="Proteomes" id="UP000427281">
    <property type="component" value="Chromosome"/>
</dbReference>
<evidence type="ECO:0000313" key="2">
    <source>
        <dbReference type="EMBL" id="QGQ22661.1"/>
    </source>
</evidence>
<protein>
    <submittedName>
        <fullName evidence="2">Dienelactone hydrolase family protein</fullName>
    </submittedName>
</protein>
<dbReference type="InterPro" id="IPR002925">
    <property type="entry name" value="Dienelactn_hydro"/>
</dbReference>
<keyword evidence="2" id="KW-0378">Hydrolase</keyword>
<organism evidence="2 3">
    <name type="scientific">Gimesia benthica</name>
    <dbReference type="NCBI Taxonomy" id="2608982"/>
    <lineage>
        <taxon>Bacteria</taxon>
        <taxon>Pseudomonadati</taxon>
        <taxon>Planctomycetota</taxon>
        <taxon>Planctomycetia</taxon>
        <taxon>Planctomycetales</taxon>
        <taxon>Planctomycetaceae</taxon>
        <taxon>Gimesia</taxon>
    </lineage>
</organism>
<dbReference type="GO" id="GO:0052689">
    <property type="term" value="F:carboxylic ester hydrolase activity"/>
    <property type="evidence" value="ECO:0007669"/>
    <property type="project" value="TreeGrafter"/>
</dbReference>
<dbReference type="PANTHER" id="PTHR43265">
    <property type="entry name" value="ESTERASE ESTD"/>
    <property type="match status" value="1"/>
</dbReference>
<reference evidence="2 3" key="1">
    <citation type="submission" date="2019-09" db="EMBL/GenBank/DDBJ databases">
        <title>Gimesia benthica sp. nov., a novel bacterium isolated from deep-sea water of the Northwest Indian Ocean.</title>
        <authorList>
            <person name="Dai X."/>
        </authorList>
    </citation>
    <scope>NUCLEOTIDE SEQUENCE [LARGE SCALE GENOMIC DNA]</scope>
    <source>
        <strain evidence="2 3">E7</strain>
    </source>
</reference>
<sequence length="93" mass="10605">MRGYQPAQAARTLSQPLLILQGERDYQVTMEDFRLWKETLAERKDVRLRSYPGLNHLLMAGEGKGLSAEYLVPGHVAEKVIQDIADWVKALRP</sequence>
<dbReference type="SUPFAM" id="SSF53474">
    <property type="entry name" value="alpha/beta-Hydrolases"/>
    <property type="match status" value="1"/>
</dbReference>
<accession>A0A6I6AC65</accession>
<dbReference type="InterPro" id="IPR053145">
    <property type="entry name" value="AB_hydrolase_Est10"/>
</dbReference>
<dbReference type="RefSeq" id="WP_155363715.1">
    <property type="nucleotide sequence ID" value="NZ_CP043930.1"/>
</dbReference>
<dbReference type="InterPro" id="IPR029058">
    <property type="entry name" value="AB_hydrolase_fold"/>
</dbReference>
<name>A0A6I6AC65_9PLAN</name>
<dbReference type="Gene3D" id="3.40.50.1820">
    <property type="entry name" value="alpha/beta hydrolase"/>
    <property type="match status" value="1"/>
</dbReference>
<gene>
    <name evidence="2" type="ORF">F1728_08225</name>
</gene>
<dbReference type="KEGG" id="gim:F1728_08225"/>
<dbReference type="PANTHER" id="PTHR43265:SF1">
    <property type="entry name" value="ESTERASE ESTD"/>
    <property type="match status" value="1"/>
</dbReference>